<feature type="domain" description="DUF732" evidence="2">
    <location>
        <begin position="77"/>
        <end position="152"/>
    </location>
</feature>
<evidence type="ECO:0000256" key="1">
    <source>
        <dbReference type="SAM" id="MobiDB-lite"/>
    </source>
</evidence>
<dbReference type="Pfam" id="PF05305">
    <property type="entry name" value="DUF732"/>
    <property type="match status" value="1"/>
</dbReference>
<name>A0ABM5QPP2_9CORY</name>
<protein>
    <recommendedName>
        <fullName evidence="2">DUF732 domain-containing protein</fullName>
    </recommendedName>
</protein>
<accession>A0ABM5QPP2</accession>
<evidence type="ECO:0000313" key="4">
    <source>
        <dbReference type="Proteomes" id="UP000028504"/>
    </source>
</evidence>
<dbReference type="InterPro" id="IPR007969">
    <property type="entry name" value="DUF732"/>
</dbReference>
<gene>
    <name evidence="3" type="ORF">CATYP_09935</name>
</gene>
<feature type="region of interest" description="Disordered" evidence="1">
    <location>
        <begin position="1"/>
        <end position="77"/>
    </location>
</feature>
<keyword evidence="4" id="KW-1185">Reference proteome</keyword>
<feature type="compositionally biased region" description="Basic and acidic residues" evidence="1">
    <location>
        <begin position="27"/>
        <end position="64"/>
    </location>
</feature>
<dbReference type="Proteomes" id="UP000028504">
    <property type="component" value="Chromosome"/>
</dbReference>
<sequence length="152" mass="15618">MALAACGGAATVDHEDAAPAASASPSRDAHHDAGKDSGKEQKPTPRKEQSSASGEGDRGAREIEEVPAPSPAQTREEREYLEALTEGGVDVGDTGDSLIGAARSVCEAPKGSEGGRVTADAVAGQLIEQHKTKLGHEETAKLIVDSARAKYC</sequence>
<evidence type="ECO:0000313" key="3">
    <source>
        <dbReference type="EMBL" id="AIG64815.1"/>
    </source>
</evidence>
<organism evidence="3 4">
    <name type="scientific">Corynebacterium atypicum</name>
    <dbReference type="NCBI Taxonomy" id="191610"/>
    <lineage>
        <taxon>Bacteria</taxon>
        <taxon>Bacillati</taxon>
        <taxon>Actinomycetota</taxon>
        <taxon>Actinomycetes</taxon>
        <taxon>Mycobacteriales</taxon>
        <taxon>Corynebacteriaceae</taxon>
        <taxon>Corynebacterium</taxon>
    </lineage>
</organism>
<proteinExistence type="predicted"/>
<evidence type="ECO:0000259" key="2">
    <source>
        <dbReference type="Pfam" id="PF05305"/>
    </source>
</evidence>
<reference evidence="3 4" key="1">
    <citation type="submission" date="2014-07" db="EMBL/GenBank/DDBJ databases">
        <title>Complete genome sequence of Corynebacterium atypicum DSM 44849: identifiction of the mycolic acid biosynthesis genes.</title>
        <authorList>
            <person name="Tippelt A."/>
            <person name="Mollmann S."/>
            <person name="Albersmeier A."/>
            <person name="Jaenicke S."/>
            <person name="Ruckert C."/>
            <person name="Tauch A."/>
        </authorList>
    </citation>
    <scope>NUCLEOTIDE SEQUENCE [LARGE SCALE GENOMIC DNA]</scope>
    <source>
        <strain evidence="3 4">R2070</strain>
    </source>
</reference>
<dbReference type="EMBL" id="CP008944">
    <property type="protein sequence ID" value="AIG64815.1"/>
    <property type="molecule type" value="Genomic_DNA"/>
</dbReference>